<dbReference type="InterPro" id="IPR039425">
    <property type="entry name" value="RNA_pol_sigma-70-like"/>
</dbReference>
<proteinExistence type="inferred from homology"/>
<evidence type="ECO:0000256" key="4">
    <source>
        <dbReference type="ARBA" id="ARBA00023125"/>
    </source>
</evidence>
<dbReference type="PANTHER" id="PTHR43133">
    <property type="entry name" value="RNA POLYMERASE ECF-TYPE SIGMA FACTO"/>
    <property type="match status" value="1"/>
</dbReference>
<evidence type="ECO:0000256" key="6">
    <source>
        <dbReference type="RuleBase" id="RU000716"/>
    </source>
</evidence>
<dbReference type="SUPFAM" id="SSF88946">
    <property type="entry name" value="Sigma2 domain of RNA polymerase sigma factors"/>
    <property type="match status" value="1"/>
</dbReference>
<dbReference type="GO" id="GO:0016987">
    <property type="term" value="F:sigma factor activity"/>
    <property type="evidence" value="ECO:0007669"/>
    <property type="project" value="UniProtKB-KW"/>
</dbReference>
<evidence type="ECO:0000256" key="5">
    <source>
        <dbReference type="ARBA" id="ARBA00023163"/>
    </source>
</evidence>
<organism evidence="9 10">
    <name type="scientific">Lacibacter sediminis</name>
    <dbReference type="NCBI Taxonomy" id="2760713"/>
    <lineage>
        <taxon>Bacteria</taxon>
        <taxon>Pseudomonadati</taxon>
        <taxon>Bacteroidota</taxon>
        <taxon>Chitinophagia</taxon>
        <taxon>Chitinophagales</taxon>
        <taxon>Chitinophagaceae</taxon>
        <taxon>Lacibacter</taxon>
    </lineage>
</organism>
<evidence type="ECO:0000259" key="7">
    <source>
        <dbReference type="Pfam" id="PF04542"/>
    </source>
</evidence>
<evidence type="ECO:0000256" key="3">
    <source>
        <dbReference type="ARBA" id="ARBA00023082"/>
    </source>
</evidence>
<dbReference type="GO" id="GO:0006352">
    <property type="term" value="P:DNA-templated transcription initiation"/>
    <property type="evidence" value="ECO:0007669"/>
    <property type="project" value="InterPro"/>
</dbReference>
<dbReference type="InterPro" id="IPR013324">
    <property type="entry name" value="RNA_pol_sigma_r3/r4-like"/>
</dbReference>
<name>A0A7G5XDY9_9BACT</name>
<feature type="domain" description="RNA polymerase sigma factor 70 region 4 type 2" evidence="8">
    <location>
        <begin position="120"/>
        <end position="171"/>
    </location>
</feature>
<keyword evidence="5 6" id="KW-0804">Transcription</keyword>
<accession>A0A7G5XDY9</accession>
<gene>
    <name evidence="9" type="ORF">H4075_16635</name>
</gene>
<dbReference type="SUPFAM" id="SSF88659">
    <property type="entry name" value="Sigma3 and sigma4 domains of RNA polymerase sigma factors"/>
    <property type="match status" value="1"/>
</dbReference>
<dbReference type="InterPro" id="IPR013325">
    <property type="entry name" value="RNA_pol_sigma_r2"/>
</dbReference>
<protein>
    <recommendedName>
        <fullName evidence="6">RNA polymerase sigma factor</fullName>
    </recommendedName>
</protein>
<dbReference type="PROSITE" id="PS01063">
    <property type="entry name" value="SIGMA70_ECF"/>
    <property type="match status" value="1"/>
</dbReference>
<evidence type="ECO:0000313" key="9">
    <source>
        <dbReference type="EMBL" id="QNA43692.1"/>
    </source>
</evidence>
<dbReference type="NCBIfam" id="TIGR02937">
    <property type="entry name" value="sigma70-ECF"/>
    <property type="match status" value="1"/>
</dbReference>
<dbReference type="Pfam" id="PF04542">
    <property type="entry name" value="Sigma70_r2"/>
    <property type="match status" value="1"/>
</dbReference>
<feature type="domain" description="RNA polymerase sigma-70 region 2" evidence="7">
    <location>
        <begin position="15"/>
        <end position="81"/>
    </location>
</feature>
<dbReference type="CDD" id="cd06171">
    <property type="entry name" value="Sigma70_r4"/>
    <property type="match status" value="1"/>
</dbReference>
<keyword evidence="4 6" id="KW-0238">DNA-binding</keyword>
<dbReference type="RefSeq" id="WP_182801954.1">
    <property type="nucleotide sequence ID" value="NZ_CP060007.1"/>
</dbReference>
<evidence type="ECO:0000259" key="8">
    <source>
        <dbReference type="Pfam" id="PF08281"/>
    </source>
</evidence>
<dbReference type="KEGG" id="lacs:H4075_16635"/>
<evidence type="ECO:0000313" key="10">
    <source>
        <dbReference type="Proteomes" id="UP000515344"/>
    </source>
</evidence>
<reference evidence="10" key="1">
    <citation type="submission" date="2020-08" db="EMBL/GenBank/DDBJ databases">
        <title>Lacibacter sp. S13-6-6 genome sequencing.</title>
        <authorList>
            <person name="Jin L."/>
        </authorList>
    </citation>
    <scope>NUCLEOTIDE SEQUENCE [LARGE SCALE GENOMIC DNA]</scope>
    <source>
        <strain evidence="10">S13-6-6</strain>
    </source>
</reference>
<dbReference type="Gene3D" id="1.10.1740.10">
    <property type="match status" value="1"/>
</dbReference>
<dbReference type="Proteomes" id="UP000515344">
    <property type="component" value="Chromosome"/>
</dbReference>
<dbReference type="AlphaFoldDB" id="A0A7G5XDY9"/>
<evidence type="ECO:0000256" key="1">
    <source>
        <dbReference type="ARBA" id="ARBA00010641"/>
    </source>
</evidence>
<dbReference type="InterPro" id="IPR014284">
    <property type="entry name" value="RNA_pol_sigma-70_dom"/>
</dbReference>
<evidence type="ECO:0000256" key="2">
    <source>
        <dbReference type="ARBA" id="ARBA00023015"/>
    </source>
</evidence>
<dbReference type="GO" id="GO:0003677">
    <property type="term" value="F:DNA binding"/>
    <property type="evidence" value="ECO:0007669"/>
    <property type="project" value="UniProtKB-KW"/>
</dbReference>
<dbReference type="InterPro" id="IPR007627">
    <property type="entry name" value="RNA_pol_sigma70_r2"/>
</dbReference>
<dbReference type="Gene3D" id="1.10.10.10">
    <property type="entry name" value="Winged helix-like DNA-binding domain superfamily/Winged helix DNA-binding domain"/>
    <property type="match status" value="1"/>
</dbReference>
<sequence length="184" mass="20905">MLSFSENEQAFKDFITQHQPRVYNTALNLLQNAEDAEEITQDVFIEAWNKAHTFKGEAQVSTWLYRITVNKSIDHIRSKKRKKRFAFITSLFHDSGEPISDAGDFVHPGVVTENREKAAMLYKAIDQLPETQRIAFLLSETGGLSYAEISEITGSSVSSIESLLFRARKNLRGLLAGYYKNLPE</sequence>
<dbReference type="InterPro" id="IPR036388">
    <property type="entry name" value="WH-like_DNA-bd_sf"/>
</dbReference>
<dbReference type="Pfam" id="PF08281">
    <property type="entry name" value="Sigma70_r4_2"/>
    <property type="match status" value="1"/>
</dbReference>
<keyword evidence="10" id="KW-1185">Reference proteome</keyword>
<dbReference type="PANTHER" id="PTHR43133:SF8">
    <property type="entry name" value="RNA POLYMERASE SIGMA FACTOR HI_1459-RELATED"/>
    <property type="match status" value="1"/>
</dbReference>
<dbReference type="EMBL" id="CP060007">
    <property type="protein sequence ID" value="QNA43692.1"/>
    <property type="molecule type" value="Genomic_DNA"/>
</dbReference>
<keyword evidence="3 6" id="KW-0731">Sigma factor</keyword>
<comment type="similarity">
    <text evidence="1 6">Belongs to the sigma-70 factor family. ECF subfamily.</text>
</comment>
<keyword evidence="2 6" id="KW-0805">Transcription regulation</keyword>
<dbReference type="InterPro" id="IPR013249">
    <property type="entry name" value="RNA_pol_sigma70_r4_t2"/>
</dbReference>
<dbReference type="InterPro" id="IPR000838">
    <property type="entry name" value="RNA_pol_sigma70_ECF_CS"/>
</dbReference>